<reference evidence="1" key="1">
    <citation type="submission" date="2019-01" db="EMBL/GenBank/DDBJ databases">
        <title>Draft genome sequences of three monokaryotic isolates of the white-rot basidiomycete fungus Dichomitus squalens.</title>
        <authorList>
            <consortium name="DOE Joint Genome Institute"/>
            <person name="Lopez S.C."/>
            <person name="Andreopoulos B."/>
            <person name="Pangilinan J."/>
            <person name="Lipzen A."/>
            <person name="Riley R."/>
            <person name="Ahrendt S."/>
            <person name="Ng V."/>
            <person name="Barry K."/>
            <person name="Daum C."/>
            <person name="Grigoriev I.V."/>
            <person name="Hilden K.S."/>
            <person name="Makela M.R."/>
            <person name="de Vries R.P."/>
        </authorList>
    </citation>
    <scope>NUCLEOTIDE SEQUENCE [LARGE SCALE GENOMIC DNA]</scope>
    <source>
        <strain evidence="1">OM18370.1</strain>
    </source>
</reference>
<dbReference type="Proteomes" id="UP000292957">
    <property type="component" value="Unassembled WGS sequence"/>
</dbReference>
<feature type="non-terminal residue" evidence="1">
    <location>
        <position position="92"/>
    </location>
</feature>
<accession>A0A4Q9MUM7</accession>
<evidence type="ECO:0000313" key="1">
    <source>
        <dbReference type="EMBL" id="TBU30332.1"/>
    </source>
</evidence>
<sequence length="92" mass="9956">MGTLPLTSHPNRRYKQFLSALTSAFLGRACPLQSHPITTSQRSEVFRFMSDPMGGGPCTRLGESSSIPLISCSAGVGGIVIKDIWEDLCEKL</sequence>
<dbReference type="EMBL" id="ML143406">
    <property type="protein sequence ID" value="TBU30332.1"/>
    <property type="molecule type" value="Genomic_DNA"/>
</dbReference>
<protein>
    <submittedName>
        <fullName evidence="1">Uncharacterized protein</fullName>
    </submittedName>
</protein>
<dbReference type="AlphaFoldDB" id="A0A4Q9MUM7"/>
<name>A0A4Q9MUM7_9APHY</name>
<gene>
    <name evidence="1" type="ORF">BD311DRAFT_754659</name>
</gene>
<proteinExistence type="predicted"/>
<organism evidence="1">
    <name type="scientific">Dichomitus squalens</name>
    <dbReference type="NCBI Taxonomy" id="114155"/>
    <lineage>
        <taxon>Eukaryota</taxon>
        <taxon>Fungi</taxon>
        <taxon>Dikarya</taxon>
        <taxon>Basidiomycota</taxon>
        <taxon>Agaricomycotina</taxon>
        <taxon>Agaricomycetes</taxon>
        <taxon>Polyporales</taxon>
        <taxon>Polyporaceae</taxon>
        <taxon>Dichomitus</taxon>
    </lineage>
</organism>